<proteinExistence type="predicted"/>
<gene>
    <name evidence="1" type="ORF">KW502_10915</name>
</gene>
<evidence type="ECO:0000313" key="2">
    <source>
        <dbReference type="Proteomes" id="UP000719267"/>
    </source>
</evidence>
<comment type="caution">
    <text evidence="1">The sequence shown here is derived from an EMBL/GenBank/DDBJ whole genome shotgun (WGS) entry which is preliminary data.</text>
</comment>
<dbReference type="Proteomes" id="UP000719267">
    <property type="component" value="Unassembled WGS sequence"/>
</dbReference>
<accession>A0ABS6W375</accession>
<dbReference type="RefSeq" id="WP_219040595.1">
    <property type="nucleotide sequence ID" value="NZ_JAHWDF010000011.1"/>
</dbReference>
<name>A0ABS6W375_9FLAO</name>
<keyword evidence="2" id="KW-1185">Reference proteome</keyword>
<sequence>MANNNELKVASSDTHFENILAYYMDDKTPEEVRLARLSETDKKLKKRWEAAFTMLLEFRSPEDAAKKLQQLFDISKATAYRDVQRCEMLFGSFKRFDREAWRYISIERKHKLYQNALKKGDLELAYKVDKEIDKLLGLHEEESPIDLDKIAAQDYNIIMSNKQERLIKQILASGGAVNMNVDNTVEIDFEELKNTSEDGEEDKR</sequence>
<evidence type="ECO:0000313" key="1">
    <source>
        <dbReference type="EMBL" id="MBW2962311.1"/>
    </source>
</evidence>
<protein>
    <submittedName>
        <fullName evidence="1">Uncharacterized protein</fullName>
    </submittedName>
</protein>
<organism evidence="1 2">
    <name type="scientific">Mesonia aestuariivivens</name>
    <dbReference type="NCBI Taxonomy" id="2796128"/>
    <lineage>
        <taxon>Bacteria</taxon>
        <taxon>Pseudomonadati</taxon>
        <taxon>Bacteroidota</taxon>
        <taxon>Flavobacteriia</taxon>
        <taxon>Flavobacteriales</taxon>
        <taxon>Flavobacteriaceae</taxon>
        <taxon>Mesonia</taxon>
    </lineage>
</organism>
<dbReference type="EMBL" id="JAHWDF010000011">
    <property type="protein sequence ID" value="MBW2962311.1"/>
    <property type="molecule type" value="Genomic_DNA"/>
</dbReference>
<reference evidence="1 2" key="1">
    <citation type="submission" date="2021-07" db="EMBL/GenBank/DDBJ databases">
        <title>Mesonia aestuariivivens sp. nov., isolated from a tidal flat.</title>
        <authorList>
            <person name="Kim Y.-O."/>
            <person name="Yoon J.-H."/>
        </authorList>
    </citation>
    <scope>NUCLEOTIDE SEQUENCE [LARGE SCALE GENOMIC DNA]</scope>
    <source>
        <strain evidence="1 2">JHPTF-M18</strain>
    </source>
</reference>